<feature type="transmembrane region" description="Helical" evidence="1">
    <location>
        <begin position="292"/>
        <end position="311"/>
    </location>
</feature>
<feature type="transmembrane region" description="Helical" evidence="1">
    <location>
        <begin position="159"/>
        <end position="178"/>
    </location>
</feature>
<keyword evidence="1" id="KW-0812">Transmembrane</keyword>
<dbReference type="Proteomes" id="UP000265619">
    <property type="component" value="Unassembled WGS sequence"/>
</dbReference>
<feature type="transmembrane region" description="Helical" evidence="1">
    <location>
        <begin position="260"/>
        <end position="280"/>
    </location>
</feature>
<dbReference type="RefSeq" id="WP_119554091.1">
    <property type="nucleotide sequence ID" value="NZ_QXMN01000014.1"/>
</dbReference>
<dbReference type="AlphaFoldDB" id="A0A9X8D518"/>
<dbReference type="Pfam" id="PF04657">
    <property type="entry name" value="DMT_YdcZ"/>
    <property type="match status" value="2"/>
</dbReference>
<dbReference type="InterPro" id="IPR006750">
    <property type="entry name" value="YdcZ"/>
</dbReference>
<proteinExistence type="predicted"/>
<keyword evidence="1" id="KW-1133">Transmembrane helix</keyword>
<feature type="transmembrane region" description="Helical" evidence="1">
    <location>
        <begin position="235"/>
        <end position="254"/>
    </location>
</feature>
<organism evidence="2 3">
    <name type="scientific">Acidovorax cavernicola</name>
    <dbReference type="NCBI Taxonomy" id="1675792"/>
    <lineage>
        <taxon>Bacteria</taxon>
        <taxon>Pseudomonadati</taxon>
        <taxon>Pseudomonadota</taxon>
        <taxon>Betaproteobacteria</taxon>
        <taxon>Burkholderiales</taxon>
        <taxon>Comamonadaceae</taxon>
        <taxon>Acidovorax</taxon>
    </lineage>
</organism>
<protein>
    <submittedName>
        <fullName evidence="2">DMT family transporter</fullName>
    </submittedName>
</protein>
<evidence type="ECO:0000313" key="3">
    <source>
        <dbReference type="Proteomes" id="UP000265619"/>
    </source>
</evidence>
<sequence length="314" mass="31211">MDTFFIPASLVAGGLLAVQAGANAQLSKATGSPFTATTLQLSVGTLALLAVALATGTLTALAGLPAVPWWHVIGGTASAFYVVSTILLFPRLGAVVAVGLFIAGQMLASFALDTFGLLGVTPKALTPAMAGGTLAVLLGAAAIVAGQAGSLRQALAGKAGWIVLALLAGAVLPVQGVVNGLLRQDLGAPFAVGAVSFFVATLAMAATLLLVALFRRAPAAPSPAAPAPGSALRGMPWWGWLGGLAGAAYVTTVFTAIPAIGASAAVGLTVAGQQVASVFVDRYGWFRLPQRPVSSLRTAGVAVLLLGVAIIKLL</sequence>
<accession>A0A9X8D518</accession>
<name>A0A9X8D518_9BURK</name>
<gene>
    <name evidence="2" type="ORF">D3H34_13375</name>
</gene>
<keyword evidence="3" id="KW-1185">Reference proteome</keyword>
<dbReference type="EMBL" id="QXMN01000014">
    <property type="protein sequence ID" value="RIX79941.1"/>
    <property type="molecule type" value="Genomic_DNA"/>
</dbReference>
<evidence type="ECO:0000256" key="1">
    <source>
        <dbReference type="SAM" id="Phobius"/>
    </source>
</evidence>
<keyword evidence="1" id="KW-0472">Membrane</keyword>
<dbReference type="GO" id="GO:0005886">
    <property type="term" value="C:plasma membrane"/>
    <property type="evidence" value="ECO:0007669"/>
    <property type="project" value="TreeGrafter"/>
</dbReference>
<feature type="transmembrane region" description="Helical" evidence="1">
    <location>
        <begin position="48"/>
        <end position="67"/>
    </location>
</feature>
<dbReference type="PANTHER" id="PTHR34821:SF2">
    <property type="entry name" value="INNER MEMBRANE PROTEIN YDCZ"/>
    <property type="match status" value="1"/>
</dbReference>
<dbReference type="OrthoDB" id="9097160at2"/>
<reference evidence="2 3" key="1">
    <citation type="submission" date="2018-09" db="EMBL/GenBank/DDBJ databases">
        <title>Acidovorax cavernicola nov. sp. isolated from Gruta de las Maravillas (Aracena, Spain).</title>
        <authorList>
            <person name="Jurado V."/>
            <person name="Gutierrez-Patricio S."/>
            <person name="Gonzalez-Pimentel J.L."/>
            <person name="Miller A.Z."/>
            <person name="Laiz L."/>
            <person name="Saiz-Jimenez C."/>
        </authorList>
    </citation>
    <scope>NUCLEOTIDE SEQUENCE [LARGE SCALE GENOMIC DNA]</scope>
    <source>
        <strain evidence="2 3">1011MAR4D40.2</strain>
    </source>
</reference>
<evidence type="ECO:0000313" key="2">
    <source>
        <dbReference type="EMBL" id="RIX79941.1"/>
    </source>
</evidence>
<dbReference type="PANTHER" id="PTHR34821">
    <property type="entry name" value="INNER MEMBRANE PROTEIN YDCZ"/>
    <property type="match status" value="1"/>
</dbReference>
<comment type="caution">
    <text evidence="2">The sequence shown here is derived from an EMBL/GenBank/DDBJ whole genome shotgun (WGS) entry which is preliminary data.</text>
</comment>
<feature type="transmembrane region" description="Helical" evidence="1">
    <location>
        <begin position="124"/>
        <end position="147"/>
    </location>
</feature>
<feature type="transmembrane region" description="Helical" evidence="1">
    <location>
        <begin position="79"/>
        <end position="104"/>
    </location>
</feature>
<feature type="transmembrane region" description="Helical" evidence="1">
    <location>
        <begin position="190"/>
        <end position="214"/>
    </location>
</feature>